<organism evidence="2 3">
    <name type="scientific">Nosema granulosis</name>
    <dbReference type="NCBI Taxonomy" id="83296"/>
    <lineage>
        <taxon>Eukaryota</taxon>
        <taxon>Fungi</taxon>
        <taxon>Fungi incertae sedis</taxon>
        <taxon>Microsporidia</taxon>
        <taxon>Nosematidae</taxon>
        <taxon>Nosema</taxon>
    </lineage>
</organism>
<dbReference type="EMBL" id="SBJO01001674">
    <property type="protein sequence ID" value="KAF9742483.1"/>
    <property type="molecule type" value="Genomic_DNA"/>
</dbReference>
<dbReference type="PROSITE" id="PS50878">
    <property type="entry name" value="RT_POL"/>
    <property type="match status" value="1"/>
</dbReference>
<dbReference type="InterPro" id="IPR043128">
    <property type="entry name" value="Rev_trsase/Diguanyl_cyclase"/>
</dbReference>
<sequence>SNEKIEYKTGEICYIRTVRGEKVIRRGQIVPQSLREKTKRYFQDLENRGIIRRSRSDWRNPIRAIEKPNGDVRVVSNLMGLNDLVEKDPYGLPTIRDIIQNTQGSNVFTVIDLKEGFYHIEIEEKHKHKTAFEFDGSVYEWNSMVMGFKNAPQIMQRTMNRILDDWRGKGVEVYMD</sequence>
<dbReference type="InterPro" id="IPR000477">
    <property type="entry name" value="RT_dom"/>
</dbReference>
<dbReference type="Gene3D" id="3.10.10.10">
    <property type="entry name" value="HIV Type 1 Reverse Transcriptase, subunit A, domain 1"/>
    <property type="match status" value="1"/>
</dbReference>
<feature type="domain" description="Reverse transcriptase" evidence="1">
    <location>
        <begin position="46"/>
        <end position="176"/>
    </location>
</feature>
<accession>A0A9P6GUV4</accession>
<comment type="caution">
    <text evidence="2">The sequence shown here is derived from an EMBL/GenBank/DDBJ whole genome shotgun (WGS) entry which is preliminary data.</text>
</comment>
<gene>
    <name evidence="2" type="primary">pol_170</name>
    <name evidence="2" type="ORF">NGRA_3621</name>
</gene>
<dbReference type="AlphaFoldDB" id="A0A9P6GUV4"/>
<dbReference type="InterPro" id="IPR053134">
    <property type="entry name" value="RNA-dir_DNA_polymerase"/>
</dbReference>
<dbReference type="PANTHER" id="PTHR24559:SF444">
    <property type="entry name" value="REVERSE TRANSCRIPTASE DOMAIN-CONTAINING PROTEIN"/>
    <property type="match status" value="1"/>
</dbReference>
<dbReference type="SUPFAM" id="SSF56672">
    <property type="entry name" value="DNA/RNA polymerases"/>
    <property type="match status" value="1"/>
</dbReference>
<proteinExistence type="predicted"/>
<feature type="non-terminal residue" evidence="2">
    <location>
        <position position="1"/>
    </location>
</feature>
<dbReference type="Proteomes" id="UP000740883">
    <property type="component" value="Unassembled WGS sequence"/>
</dbReference>
<dbReference type="CDD" id="cd01647">
    <property type="entry name" value="RT_LTR"/>
    <property type="match status" value="1"/>
</dbReference>
<name>A0A9P6GUV4_9MICR</name>
<dbReference type="Gene3D" id="3.30.70.270">
    <property type="match status" value="1"/>
</dbReference>
<dbReference type="Pfam" id="PF00078">
    <property type="entry name" value="RVT_1"/>
    <property type="match status" value="1"/>
</dbReference>
<dbReference type="PANTHER" id="PTHR24559">
    <property type="entry name" value="TRANSPOSON TY3-I GAG-POL POLYPROTEIN"/>
    <property type="match status" value="1"/>
</dbReference>
<dbReference type="InterPro" id="IPR043502">
    <property type="entry name" value="DNA/RNA_pol_sf"/>
</dbReference>
<evidence type="ECO:0000313" key="3">
    <source>
        <dbReference type="Proteomes" id="UP000740883"/>
    </source>
</evidence>
<dbReference type="OrthoDB" id="2193995at2759"/>
<feature type="non-terminal residue" evidence="2">
    <location>
        <position position="176"/>
    </location>
</feature>
<evidence type="ECO:0000313" key="2">
    <source>
        <dbReference type="EMBL" id="KAF9742483.1"/>
    </source>
</evidence>
<evidence type="ECO:0000259" key="1">
    <source>
        <dbReference type="PROSITE" id="PS50878"/>
    </source>
</evidence>
<reference evidence="2 3" key="1">
    <citation type="journal article" date="2020" name="Genome Biol. Evol.">
        <title>Comparative genomics of strictly vertically transmitted, feminizing microsporidia endosymbionts of amphipod crustaceans.</title>
        <authorList>
            <person name="Cormier A."/>
            <person name="Chebbi M.A."/>
            <person name="Giraud I."/>
            <person name="Wattier R."/>
            <person name="Teixeira M."/>
            <person name="Gilbert C."/>
            <person name="Rigaud T."/>
            <person name="Cordaux R."/>
        </authorList>
    </citation>
    <scope>NUCLEOTIDE SEQUENCE [LARGE SCALE GENOMIC DNA]</scope>
    <source>
        <strain evidence="2 3">Ou3-Ou53</strain>
    </source>
</reference>
<keyword evidence="3" id="KW-1185">Reference proteome</keyword>
<protein>
    <submittedName>
        <fullName evidence="2">Retrovirus-related Pol polyprotein from transposon gypsy</fullName>
    </submittedName>
</protein>